<dbReference type="Pfam" id="PF00083">
    <property type="entry name" value="Sugar_tr"/>
    <property type="match status" value="1"/>
</dbReference>
<feature type="domain" description="Major facilitator superfamily (MFS) profile" evidence="10">
    <location>
        <begin position="54"/>
        <end position="511"/>
    </location>
</feature>
<feature type="transmembrane region" description="Helical" evidence="9">
    <location>
        <begin position="307"/>
        <end position="328"/>
    </location>
</feature>
<evidence type="ECO:0000256" key="4">
    <source>
        <dbReference type="ARBA" id="ARBA00022692"/>
    </source>
</evidence>
<dbReference type="EMBL" id="KV750025">
    <property type="protein sequence ID" value="OCL06599.1"/>
    <property type="molecule type" value="Genomic_DNA"/>
</dbReference>
<dbReference type="InterPro" id="IPR050360">
    <property type="entry name" value="MFS_Sugar_Transporters"/>
</dbReference>
<evidence type="ECO:0000313" key="11">
    <source>
        <dbReference type="EMBL" id="OCL06599.1"/>
    </source>
</evidence>
<dbReference type="InterPro" id="IPR005828">
    <property type="entry name" value="MFS_sugar_transport-like"/>
</dbReference>
<dbReference type="InterPro" id="IPR036259">
    <property type="entry name" value="MFS_trans_sf"/>
</dbReference>
<feature type="transmembrane region" description="Helical" evidence="9">
    <location>
        <begin position="155"/>
        <end position="172"/>
    </location>
</feature>
<dbReference type="SUPFAM" id="SSF103473">
    <property type="entry name" value="MFS general substrate transporter"/>
    <property type="match status" value="1"/>
</dbReference>
<feature type="transmembrane region" description="Helical" evidence="9">
    <location>
        <begin position="51"/>
        <end position="75"/>
    </location>
</feature>
<dbReference type="Gene3D" id="1.20.1250.20">
    <property type="entry name" value="MFS general substrate transporter like domains"/>
    <property type="match status" value="1"/>
</dbReference>
<comment type="similarity">
    <text evidence="2 7">Belongs to the major facilitator superfamily. Sugar transporter (TC 2.A.1.1) family.</text>
</comment>
<feature type="transmembrane region" description="Helical" evidence="9">
    <location>
        <begin position="348"/>
        <end position="365"/>
    </location>
</feature>
<keyword evidence="4 9" id="KW-0812">Transmembrane</keyword>
<keyword evidence="3 7" id="KW-0813">Transport</keyword>
<reference evidence="11 12" key="1">
    <citation type="journal article" date="2016" name="Nat. Commun.">
        <title>Ectomycorrhizal ecology is imprinted in the genome of the dominant symbiotic fungus Cenococcum geophilum.</title>
        <authorList>
            <consortium name="DOE Joint Genome Institute"/>
            <person name="Peter M."/>
            <person name="Kohler A."/>
            <person name="Ohm R.A."/>
            <person name="Kuo A."/>
            <person name="Krutzmann J."/>
            <person name="Morin E."/>
            <person name="Arend M."/>
            <person name="Barry K.W."/>
            <person name="Binder M."/>
            <person name="Choi C."/>
            <person name="Clum A."/>
            <person name="Copeland A."/>
            <person name="Grisel N."/>
            <person name="Haridas S."/>
            <person name="Kipfer T."/>
            <person name="LaButti K."/>
            <person name="Lindquist E."/>
            <person name="Lipzen A."/>
            <person name="Maire R."/>
            <person name="Meier B."/>
            <person name="Mihaltcheva S."/>
            <person name="Molinier V."/>
            <person name="Murat C."/>
            <person name="Poggeler S."/>
            <person name="Quandt C.A."/>
            <person name="Sperisen C."/>
            <person name="Tritt A."/>
            <person name="Tisserant E."/>
            <person name="Crous P.W."/>
            <person name="Henrissat B."/>
            <person name="Nehls U."/>
            <person name="Egli S."/>
            <person name="Spatafora J.W."/>
            <person name="Grigoriev I.V."/>
            <person name="Martin F.M."/>
        </authorList>
    </citation>
    <scope>NUCLEOTIDE SEQUENCE [LARGE SCALE GENOMIC DNA]</scope>
    <source>
        <strain evidence="11 12">CBS 207.34</strain>
    </source>
</reference>
<keyword evidence="12" id="KW-1185">Reference proteome</keyword>
<feature type="transmembrane region" description="Helical" evidence="9">
    <location>
        <begin position="374"/>
        <end position="393"/>
    </location>
</feature>
<evidence type="ECO:0000256" key="6">
    <source>
        <dbReference type="ARBA" id="ARBA00023136"/>
    </source>
</evidence>
<evidence type="ECO:0000256" key="2">
    <source>
        <dbReference type="ARBA" id="ARBA00010992"/>
    </source>
</evidence>
<comment type="subcellular location">
    <subcellularLocation>
        <location evidence="1">Membrane</location>
        <topology evidence="1">Multi-pass membrane protein</topology>
    </subcellularLocation>
</comment>
<evidence type="ECO:0000256" key="5">
    <source>
        <dbReference type="ARBA" id="ARBA00022989"/>
    </source>
</evidence>
<name>A0A8E2JR99_9PEZI</name>
<dbReference type="PANTHER" id="PTHR48022">
    <property type="entry name" value="PLASTIDIC GLUCOSE TRANSPORTER 4"/>
    <property type="match status" value="1"/>
</dbReference>
<evidence type="ECO:0000256" key="1">
    <source>
        <dbReference type="ARBA" id="ARBA00004141"/>
    </source>
</evidence>
<dbReference type="AlphaFoldDB" id="A0A8E2JR99"/>
<dbReference type="PANTHER" id="PTHR48022:SF79">
    <property type="entry name" value="LACTOSE PERMEASE, PUTATIVE (AFU_ORTHOLOGUE AFUA_6G01860)-RELATED"/>
    <property type="match status" value="1"/>
</dbReference>
<feature type="transmembrane region" description="Helical" evidence="9">
    <location>
        <begin position="125"/>
        <end position="143"/>
    </location>
</feature>
<feature type="transmembrane region" description="Helical" evidence="9">
    <location>
        <begin position="95"/>
        <end position="113"/>
    </location>
</feature>
<dbReference type="InterPro" id="IPR020846">
    <property type="entry name" value="MFS_dom"/>
</dbReference>
<keyword evidence="6 9" id="KW-0472">Membrane</keyword>
<feature type="transmembrane region" description="Helical" evidence="9">
    <location>
        <begin position="462"/>
        <end position="482"/>
    </location>
</feature>
<accession>A0A8E2JR99</accession>
<protein>
    <submittedName>
        <fullName evidence="11">General substrate transporter</fullName>
    </submittedName>
</protein>
<evidence type="ECO:0000259" key="10">
    <source>
        <dbReference type="PROSITE" id="PS50850"/>
    </source>
</evidence>
<feature type="region of interest" description="Disordered" evidence="8">
    <location>
        <begin position="1"/>
        <end position="23"/>
    </location>
</feature>
<sequence>MAGVEKTDVGVSHTERRHGRKTEIREVQNVALANATMKANLSPWTKRMFKLYGVLLIATLNSCINGYDGSLMGAINSYSQYRSYFGFSLTEGTPSTGIVYAIYTIGNLVGSFAAGPATDFKGRKWGMFIGCLIIVIGTCVQASCHSLGGFMGGRFILGFGVAITSTAGPAYASEMAHPAWRGVLTGIFNTFWFVGGIPGTFVPYGTSNMKGTIAWRIPVWLQMVFSGVVLIFAPFLPETPRWLIANDRHEEALDIMAKYHGEGSRDSPIVQLEYKEMVEDISVTGSDKRWWDYRELFNSREQRYRTMLVLTMGFFGQWSGNGPVSYYYPAMLQGAGYTNNHTRLLLNGLQNVVSFAGAIFGAIYTDKWGRRPQLLVSTGIVVVIFILVCALDATNLKYGPNGKPLTDSNGTPLIKKPGQAKAVVAFVFIFGFVFSAGYTPLQQLYPVECLRYESRAKGMAFYNFWVNVASFYNTFVTGIAFSGAGWKYYFLFIFWDIFEFAFIYFFYVETRRRTLEELSEIFRSKTPVKTSLSRTQVVMHGDEGVSEVLDKETA</sequence>
<dbReference type="InterPro" id="IPR003663">
    <property type="entry name" value="Sugar/inositol_transpt"/>
</dbReference>
<proteinExistence type="inferred from homology"/>
<keyword evidence="5 9" id="KW-1133">Transmembrane helix</keyword>
<feature type="transmembrane region" description="Helical" evidence="9">
    <location>
        <begin position="213"/>
        <end position="236"/>
    </location>
</feature>
<evidence type="ECO:0000256" key="3">
    <source>
        <dbReference type="ARBA" id="ARBA00022448"/>
    </source>
</evidence>
<evidence type="ECO:0000313" key="12">
    <source>
        <dbReference type="Proteomes" id="UP000250140"/>
    </source>
</evidence>
<dbReference type="Proteomes" id="UP000250140">
    <property type="component" value="Unassembled WGS sequence"/>
</dbReference>
<dbReference type="GO" id="GO:0016020">
    <property type="term" value="C:membrane"/>
    <property type="evidence" value="ECO:0007669"/>
    <property type="project" value="UniProtKB-SubCell"/>
</dbReference>
<dbReference type="FunFam" id="1.20.1250.20:FF:000217">
    <property type="entry name" value="MFS lactose permease, putative"/>
    <property type="match status" value="1"/>
</dbReference>
<feature type="transmembrane region" description="Helical" evidence="9">
    <location>
        <begin position="179"/>
        <end position="201"/>
    </location>
</feature>
<dbReference type="OrthoDB" id="6133115at2759"/>
<organism evidence="11 12">
    <name type="scientific">Glonium stellatum</name>
    <dbReference type="NCBI Taxonomy" id="574774"/>
    <lineage>
        <taxon>Eukaryota</taxon>
        <taxon>Fungi</taxon>
        <taxon>Dikarya</taxon>
        <taxon>Ascomycota</taxon>
        <taxon>Pezizomycotina</taxon>
        <taxon>Dothideomycetes</taxon>
        <taxon>Pleosporomycetidae</taxon>
        <taxon>Gloniales</taxon>
        <taxon>Gloniaceae</taxon>
        <taxon>Glonium</taxon>
    </lineage>
</organism>
<evidence type="ECO:0000256" key="9">
    <source>
        <dbReference type="SAM" id="Phobius"/>
    </source>
</evidence>
<feature type="transmembrane region" description="Helical" evidence="9">
    <location>
        <begin position="422"/>
        <end position="441"/>
    </location>
</feature>
<feature type="transmembrane region" description="Helical" evidence="9">
    <location>
        <begin position="488"/>
        <end position="507"/>
    </location>
</feature>
<gene>
    <name evidence="11" type="ORF">AOQ84DRAFT_390070</name>
</gene>
<dbReference type="GO" id="GO:0005351">
    <property type="term" value="F:carbohydrate:proton symporter activity"/>
    <property type="evidence" value="ECO:0007669"/>
    <property type="project" value="TreeGrafter"/>
</dbReference>
<dbReference type="PROSITE" id="PS50850">
    <property type="entry name" value="MFS"/>
    <property type="match status" value="1"/>
</dbReference>
<evidence type="ECO:0000256" key="8">
    <source>
        <dbReference type="SAM" id="MobiDB-lite"/>
    </source>
</evidence>
<dbReference type="NCBIfam" id="TIGR00879">
    <property type="entry name" value="SP"/>
    <property type="match status" value="1"/>
</dbReference>
<evidence type="ECO:0000256" key="7">
    <source>
        <dbReference type="RuleBase" id="RU003346"/>
    </source>
</evidence>